<feature type="transmembrane region" description="Helical" evidence="1">
    <location>
        <begin position="135"/>
        <end position="154"/>
    </location>
</feature>
<keyword evidence="1" id="KW-0812">Transmembrane</keyword>
<dbReference type="AlphaFoldDB" id="A0A556N7G9"/>
<reference evidence="2 3" key="1">
    <citation type="submission" date="2019-07" db="EMBL/GenBank/DDBJ databases">
        <authorList>
            <person name="Huq M.A."/>
        </authorList>
    </citation>
    <scope>NUCLEOTIDE SEQUENCE [LARGE SCALE GENOMIC DNA]</scope>
    <source>
        <strain evidence="2 3">MAH-3</strain>
    </source>
</reference>
<sequence length="166" mass="19299">MKMRTFWHLALKTLGMWLIINSIISLPVTIHSVLAVLTDSFSWRYVIVETAYLTSLLVFYFLILQFLILKSQRTVDFLKLEKGFEEIRINFTISYDKLLKIVIILIGGILFLKAVPKLVESLYLFDQGSKTIDIVIYSSQAFISFLIMTNSNFVRRYISKESLKVN</sequence>
<feature type="transmembrane region" description="Helical" evidence="1">
    <location>
        <begin position="50"/>
        <end position="69"/>
    </location>
</feature>
<feature type="transmembrane region" description="Helical" evidence="1">
    <location>
        <begin position="9"/>
        <end position="30"/>
    </location>
</feature>
<keyword evidence="1" id="KW-0472">Membrane</keyword>
<accession>A0A556N7G9</accession>
<dbReference type="Proteomes" id="UP000316008">
    <property type="component" value="Unassembled WGS sequence"/>
</dbReference>
<proteinExistence type="predicted"/>
<comment type="caution">
    <text evidence="2">The sequence shown here is derived from an EMBL/GenBank/DDBJ whole genome shotgun (WGS) entry which is preliminary data.</text>
</comment>
<keyword evidence="1" id="KW-1133">Transmembrane helix</keyword>
<dbReference type="OrthoDB" id="1453725at2"/>
<protein>
    <submittedName>
        <fullName evidence="2">Uncharacterized protein</fullName>
    </submittedName>
</protein>
<feature type="transmembrane region" description="Helical" evidence="1">
    <location>
        <begin position="98"/>
        <end position="115"/>
    </location>
</feature>
<dbReference type="RefSeq" id="WP_144331558.1">
    <property type="nucleotide sequence ID" value="NZ_VLPL01000001.1"/>
</dbReference>
<evidence type="ECO:0000313" key="2">
    <source>
        <dbReference type="EMBL" id="TSJ48023.1"/>
    </source>
</evidence>
<gene>
    <name evidence="2" type="ORF">FO442_02515</name>
</gene>
<name>A0A556N7G9_9FLAO</name>
<evidence type="ECO:0000313" key="3">
    <source>
        <dbReference type="Proteomes" id="UP000316008"/>
    </source>
</evidence>
<organism evidence="2 3">
    <name type="scientific">Fluviicola chungangensis</name>
    <dbReference type="NCBI Taxonomy" id="2597671"/>
    <lineage>
        <taxon>Bacteria</taxon>
        <taxon>Pseudomonadati</taxon>
        <taxon>Bacteroidota</taxon>
        <taxon>Flavobacteriia</taxon>
        <taxon>Flavobacteriales</taxon>
        <taxon>Crocinitomicaceae</taxon>
        <taxon>Fluviicola</taxon>
    </lineage>
</organism>
<evidence type="ECO:0000256" key="1">
    <source>
        <dbReference type="SAM" id="Phobius"/>
    </source>
</evidence>
<keyword evidence="3" id="KW-1185">Reference proteome</keyword>
<dbReference type="EMBL" id="VLPL01000001">
    <property type="protein sequence ID" value="TSJ48023.1"/>
    <property type="molecule type" value="Genomic_DNA"/>
</dbReference>